<reference evidence="2 3" key="1">
    <citation type="submission" date="2019-07" db="EMBL/GenBank/DDBJ databases">
        <title>Lentzea xizangensis sp. nov., isolated from Qinghai-Tibetan Plateau Soils.</title>
        <authorList>
            <person name="Huang J."/>
        </authorList>
    </citation>
    <scope>NUCLEOTIDE SEQUENCE [LARGE SCALE GENOMIC DNA]</scope>
    <source>
        <strain evidence="2 3">FXJ1.1311</strain>
    </source>
</reference>
<sequence>MTAAVPSLHQPKRALIAAGEVAAVVLLGFAAHWCWQRGVVRLEYPVENGAPLVSTRYHGNWIGGAIALVTLAAVLVLDVVRQTVLAVRARPRKAPAEKDAEPDV</sequence>
<feature type="transmembrane region" description="Helical" evidence="1">
    <location>
        <begin position="14"/>
        <end position="33"/>
    </location>
</feature>
<keyword evidence="1" id="KW-0812">Transmembrane</keyword>
<evidence type="ECO:0000313" key="3">
    <source>
        <dbReference type="Proteomes" id="UP000316639"/>
    </source>
</evidence>
<name>A0A563EKR3_9PSEU</name>
<dbReference type="RefSeq" id="WP_146357288.1">
    <property type="nucleotide sequence ID" value="NZ_VOBR01000024.1"/>
</dbReference>
<dbReference type="OrthoDB" id="3700289at2"/>
<dbReference type="Proteomes" id="UP000316639">
    <property type="component" value="Unassembled WGS sequence"/>
</dbReference>
<keyword evidence="1" id="KW-0472">Membrane</keyword>
<keyword evidence="3" id="KW-1185">Reference proteome</keyword>
<keyword evidence="1" id="KW-1133">Transmembrane helix</keyword>
<proteinExistence type="predicted"/>
<evidence type="ECO:0000256" key="1">
    <source>
        <dbReference type="SAM" id="Phobius"/>
    </source>
</evidence>
<comment type="caution">
    <text evidence="2">The sequence shown here is derived from an EMBL/GenBank/DDBJ whole genome shotgun (WGS) entry which is preliminary data.</text>
</comment>
<accession>A0A563EKR3</accession>
<protein>
    <submittedName>
        <fullName evidence="2">Uncharacterized protein</fullName>
    </submittedName>
</protein>
<organism evidence="2 3">
    <name type="scientific">Lentzea tibetensis</name>
    <dbReference type="NCBI Taxonomy" id="2591470"/>
    <lineage>
        <taxon>Bacteria</taxon>
        <taxon>Bacillati</taxon>
        <taxon>Actinomycetota</taxon>
        <taxon>Actinomycetes</taxon>
        <taxon>Pseudonocardiales</taxon>
        <taxon>Pseudonocardiaceae</taxon>
        <taxon>Lentzea</taxon>
    </lineage>
</organism>
<gene>
    <name evidence="2" type="ORF">FKR81_30935</name>
</gene>
<dbReference type="AlphaFoldDB" id="A0A563EKR3"/>
<evidence type="ECO:0000313" key="2">
    <source>
        <dbReference type="EMBL" id="TWP47761.1"/>
    </source>
</evidence>
<feature type="transmembrane region" description="Helical" evidence="1">
    <location>
        <begin position="61"/>
        <end position="80"/>
    </location>
</feature>
<dbReference type="EMBL" id="VOBR01000024">
    <property type="protein sequence ID" value="TWP47761.1"/>
    <property type="molecule type" value="Genomic_DNA"/>
</dbReference>